<dbReference type="AlphaFoldDB" id="A0A0A6NYU3"/>
<dbReference type="Proteomes" id="UP000076962">
    <property type="component" value="Unassembled WGS sequence"/>
</dbReference>
<keyword evidence="1" id="KW-0732">Signal</keyword>
<feature type="signal peptide" evidence="1">
    <location>
        <begin position="1"/>
        <end position="20"/>
    </location>
</feature>
<evidence type="ECO:0000313" key="3">
    <source>
        <dbReference type="Proteomes" id="UP000076962"/>
    </source>
</evidence>
<proteinExistence type="predicted"/>
<evidence type="ECO:0000256" key="1">
    <source>
        <dbReference type="SAM" id="SignalP"/>
    </source>
</evidence>
<organism evidence="2 3">
    <name type="scientific">Candidatus Thiomargarita nelsonii</name>
    <dbReference type="NCBI Taxonomy" id="1003181"/>
    <lineage>
        <taxon>Bacteria</taxon>
        <taxon>Pseudomonadati</taxon>
        <taxon>Pseudomonadota</taxon>
        <taxon>Gammaproteobacteria</taxon>
        <taxon>Thiotrichales</taxon>
        <taxon>Thiotrichaceae</taxon>
        <taxon>Thiomargarita</taxon>
    </lineage>
</organism>
<feature type="chain" id="PRO_5010410902" evidence="1">
    <location>
        <begin position="21"/>
        <end position="107"/>
    </location>
</feature>
<gene>
    <name evidence="2" type="ORF">THIOM_004189</name>
</gene>
<reference evidence="2 3" key="1">
    <citation type="submission" date="2016-05" db="EMBL/GenBank/DDBJ databases">
        <title>Single-cell genome of chain-forming Candidatus Thiomargarita nelsonii and comparison to other large sulfur-oxidizing bacteria.</title>
        <authorList>
            <person name="Winkel M."/>
            <person name="Salman V."/>
            <person name="Woyke T."/>
            <person name="Schulz-Vogt H."/>
            <person name="Richter M."/>
            <person name="Flood B."/>
            <person name="Bailey J."/>
            <person name="Amann R."/>
            <person name="Mussmann M."/>
        </authorList>
    </citation>
    <scope>NUCLEOTIDE SEQUENCE [LARGE SCALE GENOMIC DNA]</scope>
    <source>
        <strain evidence="2 3">THI036</strain>
    </source>
</reference>
<evidence type="ECO:0000313" key="2">
    <source>
        <dbReference type="EMBL" id="OAD20129.1"/>
    </source>
</evidence>
<keyword evidence="3" id="KW-1185">Reference proteome</keyword>
<sequence length="107" mass="11638">MKKLNFFGLLAALVLFPALAAAISNFSSQSGTLRIPEVSVDGETHFYNVELQLDFATESFELKRVTAHQPVKAQLAVPFNLFVGQSAILDALEIQLVAIQAAGARYE</sequence>
<comment type="caution">
    <text evidence="2">The sequence shown here is derived from an EMBL/GenBank/DDBJ whole genome shotgun (WGS) entry which is preliminary data.</text>
</comment>
<accession>A0A0A6NYU3</accession>
<dbReference type="EMBL" id="LUTY01002541">
    <property type="protein sequence ID" value="OAD20129.1"/>
    <property type="molecule type" value="Genomic_DNA"/>
</dbReference>
<name>A0A0A6NYU3_9GAMM</name>
<protein>
    <submittedName>
        <fullName evidence="2">Secreted protein</fullName>
    </submittedName>
</protein>